<organism evidence="2 3">
    <name type="scientific">Eruca vesicaria subsp. sativa</name>
    <name type="common">Garden rocket</name>
    <name type="synonym">Eruca sativa</name>
    <dbReference type="NCBI Taxonomy" id="29727"/>
    <lineage>
        <taxon>Eukaryota</taxon>
        <taxon>Viridiplantae</taxon>
        <taxon>Streptophyta</taxon>
        <taxon>Embryophyta</taxon>
        <taxon>Tracheophyta</taxon>
        <taxon>Spermatophyta</taxon>
        <taxon>Magnoliopsida</taxon>
        <taxon>eudicotyledons</taxon>
        <taxon>Gunneridae</taxon>
        <taxon>Pentapetalae</taxon>
        <taxon>rosids</taxon>
        <taxon>malvids</taxon>
        <taxon>Brassicales</taxon>
        <taxon>Brassicaceae</taxon>
        <taxon>Brassiceae</taxon>
        <taxon>Eruca</taxon>
    </lineage>
</organism>
<accession>A0ABC8J4H7</accession>
<dbReference type="InterPro" id="IPR007823">
    <property type="entry name" value="RRP8"/>
</dbReference>
<keyword evidence="1" id="KW-0808">Transferase</keyword>
<dbReference type="GO" id="GO:0032259">
    <property type="term" value="P:methylation"/>
    <property type="evidence" value="ECO:0007669"/>
    <property type="project" value="UniProtKB-KW"/>
</dbReference>
<dbReference type="Gene3D" id="3.40.50.150">
    <property type="entry name" value="Vaccinia Virus protein VP39"/>
    <property type="match status" value="1"/>
</dbReference>
<keyword evidence="1" id="KW-0539">Nucleus</keyword>
<comment type="similarity">
    <text evidence="1">Belongs to the methyltransferase superfamily. RRP8 family.</text>
</comment>
<dbReference type="AlphaFoldDB" id="A0ABC8J4H7"/>
<dbReference type="PANTHER" id="PTHR12787:SF0">
    <property type="entry name" value="RIBOSOMAL RNA-PROCESSING PROTEIN 8"/>
    <property type="match status" value="1"/>
</dbReference>
<dbReference type="PANTHER" id="PTHR12787">
    <property type="entry name" value="RIBOSOMAL RNA-PROCESSING PROTEIN 8"/>
    <property type="match status" value="1"/>
</dbReference>
<comment type="subcellular location">
    <subcellularLocation>
        <location evidence="1">Nucleus</location>
        <location evidence="1">Nucleolus</location>
    </subcellularLocation>
</comment>
<keyword evidence="1" id="KW-0698">rRNA processing</keyword>
<dbReference type="GO" id="GO:0006364">
    <property type="term" value="P:rRNA processing"/>
    <property type="evidence" value="ECO:0007669"/>
    <property type="project" value="UniProtKB-UniRule"/>
</dbReference>
<keyword evidence="1" id="KW-0949">S-adenosyl-L-methionine</keyword>
<keyword evidence="1" id="KW-0489">Methyltransferase</keyword>
<evidence type="ECO:0000313" key="3">
    <source>
        <dbReference type="Proteomes" id="UP001642260"/>
    </source>
</evidence>
<name>A0ABC8J4H7_ERUVS</name>
<reference evidence="2 3" key="1">
    <citation type="submission" date="2022-03" db="EMBL/GenBank/DDBJ databases">
        <authorList>
            <person name="Macdonald S."/>
            <person name="Ahmed S."/>
            <person name="Newling K."/>
        </authorList>
    </citation>
    <scope>NUCLEOTIDE SEQUENCE [LARGE SCALE GENOMIC DNA]</scope>
</reference>
<proteinExistence type="inferred from homology"/>
<gene>
    <name evidence="2" type="ORF">ERUC_LOCUS6138</name>
</gene>
<dbReference type="GO" id="GO:0005730">
    <property type="term" value="C:nucleolus"/>
    <property type="evidence" value="ECO:0007669"/>
    <property type="project" value="UniProtKB-SubCell"/>
</dbReference>
<sequence length="97" mass="10552">MPCLLISSYQQQMSNWPELPVNSIISWLSSQTSSLVVAVFGCGDARIAKSVKNKIFSFDLVSKDPSVIACAMSNTRLESISVDVAVFCCFTNGNKLL</sequence>
<dbReference type="GO" id="GO:0008168">
    <property type="term" value="F:methyltransferase activity"/>
    <property type="evidence" value="ECO:0007669"/>
    <property type="project" value="UniProtKB-KW"/>
</dbReference>
<dbReference type="EC" id="2.1.1.-" evidence="1"/>
<dbReference type="Pfam" id="PF05148">
    <property type="entry name" value="Methyltransf_8"/>
    <property type="match status" value="1"/>
</dbReference>
<keyword evidence="3" id="KW-1185">Reference proteome</keyword>
<comment type="function">
    <text evidence="1">Probable methyltransferase required to silence rDNA.</text>
</comment>
<dbReference type="EMBL" id="CAKOAT010074488">
    <property type="protein sequence ID" value="CAH8312158.1"/>
    <property type="molecule type" value="Genomic_DNA"/>
</dbReference>
<dbReference type="InterPro" id="IPR029063">
    <property type="entry name" value="SAM-dependent_MTases_sf"/>
</dbReference>
<dbReference type="Proteomes" id="UP001642260">
    <property type="component" value="Unassembled WGS sequence"/>
</dbReference>
<protein>
    <recommendedName>
        <fullName evidence="1">Ribosomal RNA-processing protein 8</fullName>
        <ecNumber evidence="1">2.1.1.-</ecNumber>
    </recommendedName>
</protein>
<evidence type="ECO:0000256" key="1">
    <source>
        <dbReference type="RuleBase" id="RU365074"/>
    </source>
</evidence>
<evidence type="ECO:0000313" key="2">
    <source>
        <dbReference type="EMBL" id="CAH8312158.1"/>
    </source>
</evidence>
<comment type="caution">
    <text evidence="2">The sequence shown here is derived from an EMBL/GenBank/DDBJ whole genome shotgun (WGS) entry which is preliminary data.</text>
</comment>